<dbReference type="GO" id="GO:0003824">
    <property type="term" value="F:catalytic activity"/>
    <property type="evidence" value="ECO:0007669"/>
    <property type="project" value="InterPro"/>
</dbReference>
<evidence type="ECO:0000313" key="7">
    <source>
        <dbReference type="EMBL" id="APZ95744.1"/>
    </source>
</evidence>
<evidence type="ECO:0000256" key="5">
    <source>
        <dbReference type="ARBA" id="ARBA00023014"/>
    </source>
</evidence>
<dbReference type="Pfam" id="PF04055">
    <property type="entry name" value="Radical_SAM"/>
    <property type="match status" value="1"/>
</dbReference>
<keyword evidence="5" id="KW-0411">Iron-sulfur</keyword>
<dbReference type="GO" id="GO:0046872">
    <property type="term" value="F:metal ion binding"/>
    <property type="evidence" value="ECO:0007669"/>
    <property type="project" value="UniProtKB-KW"/>
</dbReference>
<dbReference type="Gene3D" id="3.20.20.70">
    <property type="entry name" value="Aldolase class I"/>
    <property type="match status" value="1"/>
</dbReference>
<evidence type="ECO:0000256" key="4">
    <source>
        <dbReference type="ARBA" id="ARBA00023004"/>
    </source>
</evidence>
<protein>
    <submittedName>
        <fullName evidence="7">Antilisterial bacteriocin subtilosin biosynthesis protein AlbA</fullName>
    </submittedName>
</protein>
<evidence type="ECO:0000313" key="8">
    <source>
        <dbReference type="Proteomes" id="UP000187735"/>
    </source>
</evidence>
<dbReference type="PANTHER" id="PTHR11228">
    <property type="entry name" value="RADICAL SAM DOMAIN PROTEIN"/>
    <property type="match status" value="1"/>
</dbReference>
<dbReference type="CDD" id="cd01335">
    <property type="entry name" value="Radical_SAM"/>
    <property type="match status" value="1"/>
</dbReference>
<organism evidence="7 8">
    <name type="scientific">Fuerstiella marisgermanici</name>
    <dbReference type="NCBI Taxonomy" id="1891926"/>
    <lineage>
        <taxon>Bacteria</taxon>
        <taxon>Pseudomonadati</taxon>
        <taxon>Planctomycetota</taxon>
        <taxon>Planctomycetia</taxon>
        <taxon>Planctomycetales</taxon>
        <taxon>Planctomycetaceae</taxon>
        <taxon>Fuerstiella</taxon>
    </lineage>
</organism>
<dbReference type="SFLD" id="SFLDS00029">
    <property type="entry name" value="Radical_SAM"/>
    <property type="match status" value="1"/>
</dbReference>
<dbReference type="PANTHER" id="PTHR11228:SF7">
    <property type="entry name" value="PQQA PEPTIDE CYCLASE"/>
    <property type="match status" value="1"/>
</dbReference>
<dbReference type="PROSITE" id="PS51918">
    <property type="entry name" value="RADICAL_SAM"/>
    <property type="match status" value="1"/>
</dbReference>
<dbReference type="EMBL" id="CP017641">
    <property type="protein sequence ID" value="APZ95744.1"/>
    <property type="molecule type" value="Genomic_DNA"/>
</dbReference>
<dbReference type="KEGG" id="fmr:Fuma_05406"/>
<name>A0A1P8WNV6_9PLAN</name>
<keyword evidence="2" id="KW-0949">S-adenosyl-L-methionine</keyword>
<dbReference type="InterPro" id="IPR050377">
    <property type="entry name" value="Radical_SAM_PqqE_MftC-like"/>
</dbReference>
<dbReference type="SUPFAM" id="SSF102114">
    <property type="entry name" value="Radical SAM enzymes"/>
    <property type="match status" value="1"/>
</dbReference>
<evidence type="ECO:0000256" key="2">
    <source>
        <dbReference type="ARBA" id="ARBA00022691"/>
    </source>
</evidence>
<keyword evidence="3" id="KW-0479">Metal-binding</keyword>
<evidence type="ECO:0000256" key="1">
    <source>
        <dbReference type="ARBA" id="ARBA00001966"/>
    </source>
</evidence>
<feature type="domain" description="Radical SAM core" evidence="6">
    <location>
        <begin position="14"/>
        <end position="233"/>
    </location>
</feature>
<accession>A0A1P8WNV6</accession>
<dbReference type="STRING" id="1891926.Fuma_05406"/>
<dbReference type="GO" id="GO:0051536">
    <property type="term" value="F:iron-sulfur cluster binding"/>
    <property type="evidence" value="ECO:0007669"/>
    <property type="project" value="UniProtKB-KW"/>
</dbReference>
<reference evidence="7 8" key="1">
    <citation type="journal article" date="2016" name="Front. Microbiol.">
        <title>Fuerstia marisgermanicae gen. nov., sp. nov., an Unusual Member of the Phylum Planctomycetes from the German Wadden Sea.</title>
        <authorList>
            <person name="Kohn T."/>
            <person name="Heuer A."/>
            <person name="Jogler M."/>
            <person name="Vollmers J."/>
            <person name="Boedeker C."/>
            <person name="Bunk B."/>
            <person name="Rast P."/>
            <person name="Borchert D."/>
            <person name="Glockner I."/>
            <person name="Freese H.M."/>
            <person name="Klenk H.P."/>
            <person name="Overmann J."/>
            <person name="Kaster A.K."/>
            <person name="Rohde M."/>
            <person name="Wiegand S."/>
            <person name="Jogler C."/>
        </authorList>
    </citation>
    <scope>NUCLEOTIDE SEQUENCE [LARGE SCALE GENOMIC DNA]</scope>
    <source>
        <strain evidence="7 8">NH11</strain>
    </source>
</reference>
<proteinExistence type="predicted"/>
<dbReference type="OrthoDB" id="9810775at2"/>
<dbReference type="SFLD" id="SFLDG01067">
    <property type="entry name" value="SPASM/twitch_domain_containing"/>
    <property type="match status" value="1"/>
</dbReference>
<keyword evidence="4" id="KW-0408">Iron</keyword>
<dbReference type="AlphaFoldDB" id="A0A1P8WNV6"/>
<gene>
    <name evidence="7" type="primary">albA</name>
    <name evidence="7" type="ORF">Fuma_05406</name>
</gene>
<evidence type="ECO:0000259" key="6">
    <source>
        <dbReference type="PROSITE" id="PS51918"/>
    </source>
</evidence>
<comment type="cofactor">
    <cofactor evidence="1">
        <name>[4Fe-4S] cluster</name>
        <dbReference type="ChEBI" id="CHEBI:49883"/>
    </cofactor>
</comment>
<sequence length="306" mass="34526">MKSATLPDETVPNIELRSLDELWFQVSGTVCNLTCRHCFISCSPHNHSFEFLTLQQVEAALAESIAYGVREYYFTGGEPFLNKDLVPMLQRTLQYGPATVLTNGTVLKTEWLQELRRAEDESGFSLELRVSIDGPTPDINDPVRGEGTFERAMRGVELLCEHDFLPIITMTQTWDDSESDDILEQFRRVLKAHGCRRPRLKILPRLKIGAEENRTEGYQSTERITPQMMHGFDRDQLLCHHSRVITNRGVFVCPILLEASDGKKGDTLAESLGEFPLSHGACYTCYQYGAICSNTTLRNPTASSET</sequence>
<dbReference type="InterPro" id="IPR058240">
    <property type="entry name" value="rSAM_sf"/>
</dbReference>
<dbReference type="RefSeq" id="WP_077026855.1">
    <property type="nucleotide sequence ID" value="NZ_CP017641.1"/>
</dbReference>
<dbReference type="Proteomes" id="UP000187735">
    <property type="component" value="Chromosome"/>
</dbReference>
<keyword evidence="8" id="KW-1185">Reference proteome</keyword>
<dbReference type="InterPro" id="IPR013785">
    <property type="entry name" value="Aldolase_TIM"/>
</dbReference>
<evidence type="ECO:0000256" key="3">
    <source>
        <dbReference type="ARBA" id="ARBA00022723"/>
    </source>
</evidence>
<dbReference type="InterPro" id="IPR007197">
    <property type="entry name" value="rSAM"/>
</dbReference>